<keyword evidence="1" id="KW-1133">Transmembrane helix</keyword>
<keyword evidence="1" id="KW-0812">Transmembrane</keyword>
<proteinExistence type="predicted"/>
<protein>
    <submittedName>
        <fullName evidence="4">Ion_trans domain-containing protein</fullName>
    </submittedName>
</protein>
<accession>A0A0R3XB51</accession>
<evidence type="ECO:0000313" key="3">
    <source>
        <dbReference type="Proteomes" id="UP000274429"/>
    </source>
</evidence>
<dbReference type="EMBL" id="UYWX01022204">
    <property type="protein sequence ID" value="VDM35741.1"/>
    <property type="molecule type" value="Genomic_DNA"/>
</dbReference>
<dbReference type="WBParaSite" id="TTAC_0001077801-mRNA-1">
    <property type="protein sequence ID" value="TTAC_0001077801-mRNA-1"/>
    <property type="gene ID" value="TTAC_0001077801"/>
</dbReference>
<organism evidence="4">
    <name type="scientific">Hydatigena taeniaeformis</name>
    <name type="common">Feline tapeworm</name>
    <name type="synonym">Taenia taeniaeformis</name>
    <dbReference type="NCBI Taxonomy" id="6205"/>
    <lineage>
        <taxon>Eukaryota</taxon>
        <taxon>Metazoa</taxon>
        <taxon>Spiralia</taxon>
        <taxon>Lophotrochozoa</taxon>
        <taxon>Platyhelminthes</taxon>
        <taxon>Cestoda</taxon>
        <taxon>Eucestoda</taxon>
        <taxon>Cyclophyllidea</taxon>
        <taxon>Taeniidae</taxon>
        <taxon>Hydatigera</taxon>
    </lineage>
</organism>
<feature type="transmembrane region" description="Helical" evidence="1">
    <location>
        <begin position="40"/>
        <end position="59"/>
    </location>
</feature>
<name>A0A0R3XB51_HYDTA</name>
<dbReference type="AlphaFoldDB" id="A0A0R3XB51"/>
<sequence length="103" mass="11665">MTIHVNHLIALFQRLRAYLFFRRINGHSTISSRDRAQRRMACLFVIGFVLLTLLCAWFANQFLLKFSDDVSPAVKWPSGGGALEDSSSSARAALYATRGRQHH</sequence>
<keyword evidence="1" id="KW-0472">Membrane</keyword>
<reference evidence="4" key="1">
    <citation type="submission" date="2017-02" db="UniProtKB">
        <authorList>
            <consortium name="WormBaseParasite"/>
        </authorList>
    </citation>
    <scope>IDENTIFICATION</scope>
</reference>
<keyword evidence="3" id="KW-1185">Reference proteome</keyword>
<gene>
    <name evidence="2" type="ORF">TTAC_LOCUS10761</name>
</gene>
<evidence type="ECO:0000313" key="2">
    <source>
        <dbReference type="EMBL" id="VDM35741.1"/>
    </source>
</evidence>
<evidence type="ECO:0000256" key="1">
    <source>
        <dbReference type="SAM" id="Phobius"/>
    </source>
</evidence>
<evidence type="ECO:0000313" key="4">
    <source>
        <dbReference type="WBParaSite" id="TTAC_0001077801-mRNA-1"/>
    </source>
</evidence>
<reference evidence="2 3" key="2">
    <citation type="submission" date="2018-11" db="EMBL/GenBank/DDBJ databases">
        <authorList>
            <consortium name="Pathogen Informatics"/>
        </authorList>
    </citation>
    <scope>NUCLEOTIDE SEQUENCE [LARGE SCALE GENOMIC DNA]</scope>
</reference>
<dbReference type="STRING" id="6205.A0A0R3XB51"/>
<dbReference type="Proteomes" id="UP000274429">
    <property type="component" value="Unassembled WGS sequence"/>
</dbReference>